<reference evidence="6 7" key="1">
    <citation type="journal article" date="2016" name="Mol. Biol. Evol.">
        <title>Comparative Genomics of Early-Diverging Mushroom-Forming Fungi Provides Insights into the Origins of Lignocellulose Decay Capabilities.</title>
        <authorList>
            <person name="Nagy L.G."/>
            <person name="Riley R."/>
            <person name="Tritt A."/>
            <person name="Adam C."/>
            <person name="Daum C."/>
            <person name="Floudas D."/>
            <person name="Sun H."/>
            <person name="Yadav J.S."/>
            <person name="Pangilinan J."/>
            <person name="Larsson K.H."/>
            <person name="Matsuura K."/>
            <person name="Barry K."/>
            <person name="Labutti K."/>
            <person name="Kuo R."/>
            <person name="Ohm R.A."/>
            <person name="Bhattacharya S.S."/>
            <person name="Shirouzu T."/>
            <person name="Yoshinaga Y."/>
            <person name="Martin F.M."/>
            <person name="Grigoriev I.V."/>
            <person name="Hibbett D.S."/>
        </authorList>
    </citation>
    <scope>NUCLEOTIDE SEQUENCE [LARGE SCALE GENOMIC DNA]</scope>
    <source>
        <strain evidence="6 7">HHB12029</strain>
    </source>
</reference>
<gene>
    <name evidence="6" type="ORF">EXIGLDRAFT_769995</name>
</gene>
<dbReference type="InterPro" id="IPR005349">
    <property type="entry name" value="TMEM14"/>
</dbReference>
<accession>A0A165H2B8</accession>
<keyword evidence="7" id="KW-1185">Reference proteome</keyword>
<keyword evidence="5" id="KW-0472">Membrane</keyword>
<dbReference type="AlphaFoldDB" id="A0A165H2B8"/>
<evidence type="ECO:0000256" key="2">
    <source>
        <dbReference type="ARBA" id="ARBA00007590"/>
    </source>
</evidence>
<evidence type="ECO:0000256" key="1">
    <source>
        <dbReference type="ARBA" id="ARBA00004370"/>
    </source>
</evidence>
<dbReference type="Pfam" id="PF03647">
    <property type="entry name" value="Tmemb_14"/>
    <property type="match status" value="1"/>
</dbReference>
<protein>
    <recommendedName>
        <fullName evidence="8">TMEM14-domain-containing protein</fullName>
    </recommendedName>
</protein>
<dbReference type="GO" id="GO:0016020">
    <property type="term" value="C:membrane"/>
    <property type="evidence" value="ECO:0007669"/>
    <property type="project" value="UniProtKB-SubCell"/>
</dbReference>
<dbReference type="FunCoup" id="A0A165H2B8">
    <property type="interactions" value="31"/>
</dbReference>
<comment type="similarity">
    <text evidence="2">Belongs to the TMEM14 family.</text>
</comment>
<dbReference type="EMBL" id="KV426029">
    <property type="protein sequence ID" value="KZV91352.1"/>
    <property type="molecule type" value="Genomic_DNA"/>
</dbReference>
<keyword evidence="3" id="KW-0812">Transmembrane</keyword>
<dbReference type="Gene3D" id="1.10.10.1740">
    <property type="entry name" value="Transmembrane protein 14-like"/>
    <property type="match status" value="1"/>
</dbReference>
<keyword evidence="4" id="KW-1133">Transmembrane helix</keyword>
<dbReference type="OrthoDB" id="5620at2759"/>
<evidence type="ECO:0008006" key="8">
    <source>
        <dbReference type="Google" id="ProtNLM"/>
    </source>
</evidence>
<evidence type="ECO:0000313" key="7">
    <source>
        <dbReference type="Proteomes" id="UP000077266"/>
    </source>
</evidence>
<comment type="subcellular location">
    <subcellularLocation>
        <location evidence="1">Membrane</location>
    </subcellularLocation>
</comment>
<dbReference type="InParanoid" id="A0A165H2B8"/>
<dbReference type="STRING" id="1314781.A0A165H2B8"/>
<organism evidence="6 7">
    <name type="scientific">Exidia glandulosa HHB12029</name>
    <dbReference type="NCBI Taxonomy" id="1314781"/>
    <lineage>
        <taxon>Eukaryota</taxon>
        <taxon>Fungi</taxon>
        <taxon>Dikarya</taxon>
        <taxon>Basidiomycota</taxon>
        <taxon>Agaricomycotina</taxon>
        <taxon>Agaricomycetes</taxon>
        <taxon>Auriculariales</taxon>
        <taxon>Exidiaceae</taxon>
        <taxon>Exidia</taxon>
    </lineage>
</organism>
<proteinExistence type="inferred from homology"/>
<evidence type="ECO:0000313" key="6">
    <source>
        <dbReference type="EMBL" id="KZV91352.1"/>
    </source>
</evidence>
<sequence length="106" mass="10620">MSAIPAATMGVLCIVGGITGYARTHSVPSLVAGCSVGLLYAYSANGLTKGAPNALEAALGASAILFLSSLPRASKGPVPATLTVTAAIAGAYYGRTWLALRNARRV</sequence>
<evidence type="ECO:0000256" key="4">
    <source>
        <dbReference type="ARBA" id="ARBA00022989"/>
    </source>
</evidence>
<name>A0A165H2B8_EXIGL</name>
<dbReference type="InterPro" id="IPR044890">
    <property type="entry name" value="TMEM14_sf"/>
</dbReference>
<evidence type="ECO:0000256" key="3">
    <source>
        <dbReference type="ARBA" id="ARBA00022692"/>
    </source>
</evidence>
<dbReference type="Proteomes" id="UP000077266">
    <property type="component" value="Unassembled WGS sequence"/>
</dbReference>
<evidence type="ECO:0000256" key="5">
    <source>
        <dbReference type="ARBA" id="ARBA00023136"/>
    </source>
</evidence>